<evidence type="ECO:0000313" key="2">
    <source>
        <dbReference type="EMBL" id="TDL19823.1"/>
    </source>
</evidence>
<dbReference type="PANTHER" id="PTHR32026:SF10">
    <property type="entry name" value="METHYLTRANSFERASE-LIKE PROTEIN 24-RELATED"/>
    <property type="match status" value="1"/>
</dbReference>
<protein>
    <recommendedName>
        <fullName evidence="1">Methyltransferase domain-containing protein</fullName>
    </recommendedName>
</protein>
<accession>A0A4Y7PWN4</accession>
<dbReference type="InterPro" id="IPR025714">
    <property type="entry name" value="Methyltranfer_dom"/>
</dbReference>
<dbReference type="InterPro" id="IPR026913">
    <property type="entry name" value="METTL24"/>
</dbReference>
<feature type="domain" description="Methyltransferase" evidence="1">
    <location>
        <begin position="103"/>
        <end position="291"/>
    </location>
</feature>
<evidence type="ECO:0000313" key="3">
    <source>
        <dbReference type="Proteomes" id="UP000294933"/>
    </source>
</evidence>
<dbReference type="EMBL" id="ML170193">
    <property type="protein sequence ID" value="TDL19823.1"/>
    <property type="molecule type" value="Genomic_DNA"/>
</dbReference>
<gene>
    <name evidence="2" type="ORF">BD410DRAFT_899970</name>
</gene>
<reference evidence="2 3" key="1">
    <citation type="submission" date="2018-06" db="EMBL/GenBank/DDBJ databases">
        <title>A transcriptomic atlas of mushroom development highlights an independent origin of complex multicellularity.</title>
        <authorList>
            <consortium name="DOE Joint Genome Institute"/>
            <person name="Krizsan K."/>
            <person name="Almasi E."/>
            <person name="Merenyi Z."/>
            <person name="Sahu N."/>
            <person name="Viragh M."/>
            <person name="Koszo T."/>
            <person name="Mondo S."/>
            <person name="Kiss B."/>
            <person name="Balint B."/>
            <person name="Kues U."/>
            <person name="Barry K."/>
            <person name="Hegedus J.C."/>
            <person name="Henrissat B."/>
            <person name="Johnson J."/>
            <person name="Lipzen A."/>
            <person name="Ohm R."/>
            <person name="Nagy I."/>
            <person name="Pangilinan J."/>
            <person name="Yan J."/>
            <person name="Xiong Y."/>
            <person name="Grigoriev I.V."/>
            <person name="Hibbett D.S."/>
            <person name="Nagy L.G."/>
        </authorList>
    </citation>
    <scope>NUCLEOTIDE SEQUENCE [LARGE SCALE GENOMIC DNA]</scope>
    <source>
        <strain evidence="2 3">SZMC22713</strain>
    </source>
</reference>
<dbReference type="VEuPathDB" id="FungiDB:BD410DRAFT_899970"/>
<name>A0A4Y7PWN4_9AGAM</name>
<dbReference type="Pfam" id="PF13383">
    <property type="entry name" value="Methyltransf_22"/>
    <property type="match status" value="1"/>
</dbReference>
<evidence type="ECO:0000259" key="1">
    <source>
        <dbReference type="Pfam" id="PF13383"/>
    </source>
</evidence>
<organism evidence="2 3">
    <name type="scientific">Rickenella mellea</name>
    <dbReference type="NCBI Taxonomy" id="50990"/>
    <lineage>
        <taxon>Eukaryota</taxon>
        <taxon>Fungi</taxon>
        <taxon>Dikarya</taxon>
        <taxon>Basidiomycota</taxon>
        <taxon>Agaricomycotina</taxon>
        <taxon>Agaricomycetes</taxon>
        <taxon>Hymenochaetales</taxon>
        <taxon>Rickenellaceae</taxon>
        <taxon>Rickenella</taxon>
    </lineage>
</organism>
<proteinExistence type="predicted"/>
<keyword evidence="3" id="KW-1185">Reference proteome</keyword>
<dbReference type="Proteomes" id="UP000294933">
    <property type="component" value="Unassembled WGS sequence"/>
</dbReference>
<dbReference type="PANTHER" id="PTHR32026">
    <property type="entry name" value="METHYLTRANSFERASE-LIKE PROTEIN 24"/>
    <property type="match status" value="1"/>
</dbReference>
<dbReference type="OrthoDB" id="10006218at2759"/>
<sequence>MAKANVRIMSMMPSIFQRHPRYVSLTFITLVALFFLSLNHAHTSRFRFSPWTNDALQSYMAETELEYHRLILKRKDLITKFGPTPGEISMFPRRKEYTVWDFFPASFNCPHEVARIGRLGDGGKWVCGLSRIQEKEDCVVYSFGISHDSSFEADVLSRTTGCKVYGYDFSVNGFGPEITADLKHRTHFEPWGVAGVDAHGTGDERKMYSLLSLMKLNGHKYIDIIKMDVEGAEFEALSAIFKAYIDANEPLPFGQLQLEIHTGSKSFEWYLSWWETLERAGLRPFWTEPNLVFLNYFERVPPELAEYSFLNIKGRNEFISSTR</sequence>
<dbReference type="AlphaFoldDB" id="A0A4Y7PWN4"/>